<dbReference type="GO" id="GO:0034599">
    <property type="term" value="P:cellular response to oxidative stress"/>
    <property type="evidence" value="ECO:0007669"/>
    <property type="project" value="TreeGrafter"/>
</dbReference>
<dbReference type="AlphaFoldDB" id="A0A0G1U1K9"/>
<gene>
    <name evidence="8" type="ORF">UY16_C0016G0028</name>
</gene>
<dbReference type="PANTHER" id="PTHR42801">
    <property type="entry name" value="THIOREDOXIN-DEPENDENT PEROXIDE REDUCTASE"/>
    <property type="match status" value="1"/>
</dbReference>
<dbReference type="CDD" id="cd03017">
    <property type="entry name" value="PRX_BCP"/>
    <property type="match status" value="1"/>
</dbReference>
<evidence type="ECO:0000313" key="8">
    <source>
        <dbReference type="EMBL" id="KKU87936.1"/>
    </source>
</evidence>
<comment type="function">
    <text evidence="1">Thiol-specific peroxidase that catalyzes the reduction of hydrogen peroxide and organic hydroperoxides to water and alcohols, respectively. Plays a role in cell protection against oxidative stress by detoxifying peroxides and as sensor of hydrogen peroxide-mediated signaling events.</text>
</comment>
<dbReference type="Proteomes" id="UP000034739">
    <property type="component" value="Unassembled WGS sequence"/>
</dbReference>
<comment type="caution">
    <text evidence="8">The sequence shown here is derived from an EMBL/GenBank/DDBJ whole genome shotgun (WGS) entry which is preliminary data.</text>
</comment>
<keyword evidence="4" id="KW-0560">Oxidoreductase</keyword>
<dbReference type="PANTHER" id="PTHR42801:SF4">
    <property type="entry name" value="AHPC_TSA FAMILY PROTEIN"/>
    <property type="match status" value="1"/>
</dbReference>
<dbReference type="InterPro" id="IPR036249">
    <property type="entry name" value="Thioredoxin-like_sf"/>
</dbReference>
<keyword evidence="2" id="KW-0575">Peroxidase</keyword>
<evidence type="ECO:0000256" key="2">
    <source>
        <dbReference type="ARBA" id="ARBA00022559"/>
    </source>
</evidence>
<reference evidence="8 9" key="1">
    <citation type="journal article" date="2015" name="Nature">
        <title>rRNA introns, odd ribosomes, and small enigmatic genomes across a large radiation of phyla.</title>
        <authorList>
            <person name="Brown C.T."/>
            <person name="Hug L.A."/>
            <person name="Thomas B.C."/>
            <person name="Sharon I."/>
            <person name="Castelle C.J."/>
            <person name="Singh A."/>
            <person name="Wilkins M.J."/>
            <person name="Williams K.H."/>
            <person name="Banfield J.F."/>
        </authorList>
    </citation>
    <scope>NUCLEOTIDE SEQUENCE [LARGE SCALE GENOMIC DNA]</scope>
</reference>
<evidence type="ECO:0000259" key="7">
    <source>
        <dbReference type="Pfam" id="PF00578"/>
    </source>
</evidence>
<dbReference type="GO" id="GO:0005737">
    <property type="term" value="C:cytoplasm"/>
    <property type="evidence" value="ECO:0007669"/>
    <property type="project" value="TreeGrafter"/>
</dbReference>
<evidence type="ECO:0000256" key="5">
    <source>
        <dbReference type="ARBA" id="ARBA00023157"/>
    </source>
</evidence>
<dbReference type="EMBL" id="LCOY01000016">
    <property type="protein sequence ID" value="KKU87936.1"/>
    <property type="molecule type" value="Genomic_DNA"/>
</dbReference>
<keyword evidence="3" id="KW-0049">Antioxidant</keyword>
<name>A0A0G1U1K9_9BACT</name>
<dbReference type="SUPFAM" id="SSF52833">
    <property type="entry name" value="Thioredoxin-like"/>
    <property type="match status" value="1"/>
</dbReference>
<dbReference type="GO" id="GO:0008379">
    <property type="term" value="F:thioredoxin peroxidase activity"/>
    <property type="evidence" value="ECO:0007669"/>
    <property type="project" value="TreeGrafter"/>
</dbReference>
<feature type="domain" description="Alkyl hydroperoxide reductase subunit C/ Thiol specific antioxidant" evidence="7">
    <location>
        <begin position="2"/>
        <end position="78"/>
    </location>
</feature>
<dbReference type="GO" id="GO:0045454">
    <property type="term" value="P:cell redox homeostasis"/>
    <property type="evidence" value="ECO:0007669"/>
    <property type="project" value="TreeGrafter"/>
</dbReference>
<dbReference type="InterPro" id="IPR050924">
    <property type="entry name" value="Peroxiredoxin_BCP/PrxQ"/>
</dbReference>
<keyword evidence="6" id="KW-0676">Redox-active center</keyword>
<keyword evidence="5" id="KW-1015">Disulfide bond</keyword>
<proteinExistence type="predicted"/>
<dbReference type="Pfam" id="PF00578">
    <property type="entry name" value="AhpC-TSA"/>
    <property type="match status" value="1"/>
</dbReference>
<dbReference type="PATRIC" id="fig|1618445.3.peg.568"/>
<dbReference type="InterPro" id="IPR000866">
    <property type="entry name" value="AhpC/TSA"/>
</dbReference>
<dbReference type="Gene3D" id="3.40.30.10">
    <property type="entry name" value="Glutaredoxin"/>
    <property type="match status" value="1"/>
</dbReference>
<evidence type="ECO:0000256" key="1">
    <source>
        <dbReference type="ARBA" id="ARBA00003330"/>
    </source>
</evidence>
<organism evidence="8 9">
    <name type="scientific">Candidatus Gottesmanbacteria bacterium GW2011_GWA2_47_9</name>
    <dbReference type="NCBI Taxonomy" id="1618445"/>
    <lineage>
        <taxon>Bacteria</taxon>
        <taxon>Candidatus Gottesmaniibacteriota</taxon>
    </lineage>
</organism>
<accession>A0A0G1U1K9</accession>
<evidence type="ECO:0000256" key="3">
    <source>
        <dbReference type="ARBA" id="ARBA00022862"/>
    </source>
</evidence>
<sequence>MEACKFRDGLNRLQELNVVILGVSKDSIASHKKFAEKYHLNFPLLSDESKETIRAYHAWSEGTIRMTYLINPQGEIQKVYENVNPAVHAEEILKDVRGLAHA</sequence>
<evidence type="ECO:0000313" key="9">
    <source>
        <dbReference type="Proteomes" id="UP000034739"/>
    </source>
</evidence>
<evidence type="ECO:0000256" key="6">
    <source>
        <dbReference type="ARBA" id="ARBA00023284"/>
    </source>
</evidence>
<protein>
    <recommendedName>
        <fullName evidence="7">Alkyl hydroperoxide reductase subunit C/ Thiol specific antioxidant domain-containing protein</fullName>
    </recommendedName>
</protein>
<evidence type="ECO:0000256" key="4">
    <source>
        <dbReference type="ARBA" id="ARBA00023002"/>
    </source>
</evidence>